<organism evidence="2 3">
    <name type="scientific">Nocardiopsis kunsanensis</name>
    <dbReference type="NCBI Taxonomy" id="141693"/>
    <lineage>
        <taxon>Bacteria</taxon>
        <taxon>Bacillati</taxon>
        <taxon>Actinomycetota</taxon>
        <taxon>Actinomycetes</taxon>
        <taxon>Streptosporangiales</taxon>
        <taxon>Nocardiopsidaceae</taxon>
        <taxon>Nocardiopsis</taxon>
    </lineage>
</organism>
<dbReference type="InterPro" id="IPR050228">
    <property type="entry name" value="Carboxylesterase_BioH"/>
</dbReference>
<dbReference type="Proteomes" id="UP000654947">
    <property type="component" value="Unassembled WGS sequence"/>
</dbReference>
<dbReference type="PANTHER" id="PTHR43194:SF2">
    <property type="entry name" value="PEROXISOMAL MEMBRANE PROTEIN LPX1"/>
    <property type="match status" value="1"/>
</dbReference>
<evidence type="ECO:0000313" key="3">
    <source>
        <dbReference type="Proteomes" id="UP000654947"/>
    </source>
</evidence>
<dbReference type="AlphaFoldDB" id="A0A918XBA0"/>
<dbReference type="EMBL" id="BMXL01000005">
    <property type="protein sequence ID" value="GHD21797.1"/>
    <property type="molecule type" value="Genomic_DNA"/>
</dbReference>
<dbReference type="PANTHER" id="PTHR43194">
    <property type="entry name" value="HYDROLASE ALPHA/BETA FOLD FAMILY"/>
    <property type="match status" value="1"/>
</dbReference>
<proteinExistence type="predicted"/>
<comment type="caution">
    <text evidence="2">The sequence shown here is derived from an EMBL/GenBank/DDBJ whole genome shotgun (WGS) entry which is preliminary data.</text>
</comment>
<dbReference type="GO" id="GO:0016787">
    <property type="term" value="F:hydrolase activity"/>
    <property type="evidence" value="ECO:0007669"/>
    <property type="project" value="UniProtKB-KW"/>
</dbReference>
<sequence length="291" mass="30873">MSERPIHQEALADLADVPAVGRWFRSGGLRLHALDYGALEQASGAGERPSLLILPGITSPAISMDFVARRLTDVARPVVVDLRGRGLSDAPDDGDYSLDAYADDVEAAVEGLGLGRTVLLGHSLGARIAAAAAVRPGAAYTGSILVDPPMSGPGRAPYPTTLEAFRKQLQQAQRGTDAEEVAAFWPRWSLRERELRARWLASCATESIDATHRGFEAEDFFDYWGSVPQPTTLVYGADSPVVDAAGVKEAAEAHPGAELVGVEGAGHMIFWDAPEGAMTAVRESLASMPKA</sequence>
<name>A0A918XBA0_9ACTN</name>
<keyword evidence="2" id="KW-0378">Hydrolase</keyword>
<protein>
    <submittedName>
        <fullName evidence="2">Alpha/beta hydrolase</fullName>
    </submittedName>
</protein>
<evidence type="ECO:0000259" key="1">
    <source>
        <dbReference type="Pfam" id="PF00561"/>
    </source>
</evidence>
<dbReference type="InterPro" id="IPR029058">
    <property type="entry name" value="AB_hydrolase_fold"/>
</dbReference>
<keyword evidence="3" id="KW-1185">Reference proteome</keyword>
<gene>
    <name evidence="2" type="ORF">GCM10007147_15630</name>
</gene>
<reference evidence="2 3" key="1">
    <citation type="journal article" date="2014" name="Int. J. Syst. Evol. Microbiol.">
        <title>Complete genome sequence of Corynebacterium casei LMG S-19264T (=DSM 44701T), isolated from a smear-ripened cheese.</title>
        <authorList>
            <consortium name="US DOE Joint Genome Institute (JGI-PGF)"/>
            <person name="Walter F."/>
            <person name="Albersmeier A."/>
            <person name="Kalinowski J."/>
            <person name="Ruckert C."/>
        </authorList>
    </citation>
    <scope>NUCLEOTIDE SEQUENCE [LARGE SCALE GENOMIC DNA]</scope>
    <source>
        <strain evidence="2 3">KCTC 19473</strain>
    </source>
</reference>
<accession>A0A918XBA0</accession>
<dbReference type="Gene3D" id="3.40.50.1820">
    <property type="entry name" value="alpha/beta hydrolase"/>
    <property type="match status" value="1"/>
</dbReference>
<dbReference type="Pfam" id="PF00561">
    <property type="entry name" value="Abhydrolase_1"/>
    <property type="match status" value="1"/>
</dbReference>
<feature type="domain" description="AB hydrolase-1" evidence="1">
    <location>
        <begin position="49"/>
        <end position="274"/>
    </location>
</feature>
<dbReference type="SUPFAM" id="SSF53474">
    <property type="entry name" value="alpha/beta-Hydrolases"/>
    <property type="match status" value="1"/>
</dbReference>
<dbReference type="InterPro" id="IPR000073">
    <property type="entry name" value="AB_hydrolase_1"/>
</dbReference>
<evidence type="ECO:0000313" key="2">
    <source>
        <dbReference type="EMBL" id="GHD21797.1"/>
    </source>
</evidence>
<dbReference type="RefSeq" id="WP_193517649.1">
    <property type="nucleotide sequence ID" value="NZ_BMXL01000005.1"/>
</dbReference>